<dbReference type="PANTHER" id="PTHR35579:SF3">
    <property type="entry name" value="CRISPR SYSTEM CMS ENDORIBONUCLEASE CSM3"/>
    <property type="match status" value="1"/>
</dbReference>
<dbReference type="GO" id="GO:0051607">
    <property type="term" value="P:defense response to virus"/>
    <property type="evidence" value="ECO:0007669"/>
    <property type="project" value="UniProtKB-KW"/>
</dbReference>
<dbReference type="InterPro" id="IPR005537">
    <property type="entry name" value="RAMP_III_fam"/>
</dbReference>
<feature type="domain" description="CRISPR type III-associated protein" evidence="2">
    <location>
        <begin position="36"/>
        <end position="264"/>
    </location>
</feature>
<dbReference type="PANTHER" id="PTHR35579">
    <property type="entry name" value="CRISPR SYSTEM CMS ENDORIBONUCLEASE CSM3"/>
    <property type="match status" value="1"/>
</dbReference>
<organism evidence="3 4">
    <name type="scientific">Candidatus Methylomirabilis tolerans</name>
    <dbReference type="NCBI Taxonomy" id="3123416"/>
    <lineage>
        <taxon>Bacteria</taxon>
        <taxon>Candidatus Methylomirabilota</taxon>
        <taxon>Candidatus Methylomirabilia</taxon>
        <taxon>Candidatus Methylomirabilales</taxon>
        <taxon>Candidatus Methylomirabilaceae</taxon>
        <taxon>Candidatus Methylomirabilis</taxon>
    </lineage>
</organism>
<dbReference type="Pfam" id="PF03787">
    <property type="entry name" value="RAMPs"/>
    <property type="match status" value="1"/>
</dbReference>
<comment type="caution">
    <text evidence="3">The sequence shown here is derived from an EMBL/GenBank/DDBJ whole genome shotgun (WGS) entry which is preliminary data.</text>
</comment>
<name>A0AAJ1AJY9_9BACT</name>
<accession>A0AAJ1AJY9</accession>
<dbReference type="AlphaFoldDB" id="A0AAJ1AJY9"/>
<dbReference type="CDD" id="cd09726">
    <property type="entry name" value="RAMP_I_III"/>
    <property type="match status" value="1"/>
</dbReference>
<protein>
    <recommendedName>
        <fullName evidence="2">CRISPR type III-associated protein domain-containing protein</fullName>
    </recommendedName>
</protein>
<evidence type="ECO:0000256" key="1">
    <source>
        <dbReference type="ARBA" id="ARBA00023118"/>
    </source>
</evidence>
<dbReference type="InterPro" id="IPR052216">
    <property type="entry name" value="CRISPR_Csm3_endoribonuclease"/>
</dbReference>
<dbReference type="EMBL" id="JAIOIU010000166">
    <property type="protein sequence ID" value="MBZ0161059.1"/>
    <property type="molecule type" value="Genomic_DNA"/>
</dbReference>
<sequence>MNPYGFVRLSSGGVVREAVRLHHKFEGTSGRISCRLTTRTALFVPNYRGGGANRARTHETLQMCRDHAGMPMIPGTSLKGAIRAVVEAVSNSCFILPNRLSYERQTVEYRLPQGFRSCDDVRALCQTCRLFGMLNKGKVFAGNVSVQDAIAQPGYQTRRITLAVLSAPKPRHKPFYSIKSNDPTPEIRGRKFYYHRPQGPRERAQKDGQNKTVEAVLPGAVFTFEVEYNNLVEADLSLLLFGLILWDDTCHKVGMGKPIGMGSAKIEVTALTILDPQSRYRQLGGGWSEPMRDRALADFISERVGAYRNGTSESLHDLHRILRWDENTPDAISYPDQQWFKSNPKTPLEEAP</sequence>
<keyword evidence="1" id="KW-0051">Antiviral defense</keyword>
<evidence type="ECO:0000313" key="3">
    <source>
        <dbReference type="EMBL" id="MBZ0161059.1"/>
    </source>
</evidence>
<gene>
    <name evidence="3" type="ORF">K8G79_13165</name>
</gene>
<reference evidence="3 4" key="1">
    <citation type="journal article" date="2021" name="bioRxiv">
        <title>Unraveling nitrogen, sulfur and carbon metabolic pathways and microbial community transcriptional responses to substrate deprivation and toxicity stresses in a bioreactor mimicking anoxic brackish coastal sediment conditions.</title>
        <authorList>
            <person name="Martins P.D."/>
            <person name="Echeveste M.J."/>
            <person name="Arshad A."/>
            <person name="Kurth J."/>
            <person name="Ouboter H."/>
            <person name="Jetten M.S.M."/>
            <person name="Welte C.U."/>
        </authorList>
    </citation>
    <scope>NUCLEOTIDE SEQUENCE [LARGE SCALE GENOMIC DNA]</scope>
    <source>
        <strain evidence="3">MAG_38</strain>
    </source>
</reference>
<evidence type="ECO:0000259" key="2">
    <source>
        <dbReference type="Pfam" id="PF03787"/>
    </source>
</evidence>
<dbReference type="Proteomes" id="UP001197609">
    <property type="component" value="Unassembled WGS sequence"/>
</dbReference>
<evidence type="ECO:0000313" key="4">
    <source>
        <dbReference type="Proteomes" id="UP001197609"/>
    </source>
</evidence>
<proteinExistence type="predicted"/>